<dbReference type="EMBL" id="BJNZ01000023">
    <property type="protein sequence ID" value="GED11101.1"/>
    <property type="molecule type" value="Genomic_DNA"/>
</dbReference>
<dbReference type="Proteomes" id="UP000316659">
    <property type="component" value="Unassembled WGS sequence"/>
</dbReference>
<gene>
    <name evidence="2" type="ORF">CCE02nite_31000</name>
</gene>
<name>A0A4Y4E8Y3_CELCE</name>
<accession>A0A4Y4E8Y3</accession>
<feature type="region of interest" description="Disordered" evidence="1">
    <location>
        <begin position="57"/>
        <end position="114"/>
    </location>
</feature>
<evidence type="ECO:0000313" key="2">
    <source>
        <dbReference type="EMBL" id="GED11101.1"/>
    </source>
</evidence>
<feature type="region of interest" description="Disordered" evidence="1">
    <location>
        <begin position="1"/>
        <end position="32"/>
    </location>
</feature>
<protein>
    <submittedName>
        <fullName evidence="2">Uncharacterized protein</fullName>
    </submittedName>
</protein>
<sequence length="160" mass="16582">MAGAPRRLTVQSHLSEPPRVGSAGAGSPLPDLVAVPAAQGWSDAADRARATVPGLVPLGWTPLTFREPRTAPTDGSAGVVDEGGRRVPRDTPTAPSARRRRPAPAFLGGLCTRRPEGATTSRRVIVLASGLIVHRAEEVSPVNAVSVPGAPSLRTTARRP</sequence>
<organism evidence="2 3">
    <name type="scientific">Cellulosimicrobium cellulans</name>
    <name type="common">Arthrobacter luteus</name>
    <dbReference type="NCBI Taxonomy" id="1710"/>
    <lineage>
        <taxon>Bacteria</taxon>
        <taxon>Bacillati</taxon>
        <taxon>Actinomycetota</taxon>
        <taxon>Actinomycetes</taxon>
        <taxon>Micrococcales</taxon>
        <taxon>Promicromonosporaceae</taxon>
        <taxon>Cellulosimicrobium</taxon>
    </lineage>
</organism>
<dbReference type="AlphaFoldDB" id="A0A4Y4E8Y3"/>
<proteinExistence type="predicted"/>
<comment type="caution">
    <text evidence="2">The sequence shown here is derived from an EMBL/GenBank/DDBJ whole genome shotgun (WGS) entry which is preliminary data.</text>
</comment>
<evidence type="ECO:0000256" key="1">
    <source>
        <dbReference type="SAM" id="MobiDB-lite"/>
    </source>
</evidence>
<reference evidence="2 3" key="1">
    <citation type="submission" date="2019-06" db="EMBL/GenBank/DDBJ databases">
        <title>Whole genome shotgun sequence of Cellulosimicrobium cellulans NBRC 15516.</title>
        <authorList>
            <person name="Hosoyama A."/>
            <person name="Uohara A."/>
            <person name="Ohji S."/>
            <person name="Ichikawa N."/>
        </authorList>
    </citation>
    <scope>NUCLEOTIDE SEQUENCE [LARGE SCALE GENOMIC DNA]</scope>
    <source>
        <strain evidence="2 3">NBRC 15516</strain>
    </source>
</reference>
<evidence type="ECO:0000313" key="3">
    <source>
        <dbReference type="Proteomes" id="UP000316659"/>
    </source>
</evidence>